<dbReference type="AlphaFoldDB" id="A0A7K3S1M0"/>
<feature type="non-terminal residue" evidence="1">
    <location>
        <position position="1"/>
    </location>
</feature>
<name>A0A7K3S1M0_9ACTN</name>
<organism evidence="1 2">
    <name type="scientific">Streptomyces parvus</name>
    <dbReference type="NCBI Taxonomy" id="66428"/>
    <lineage>
        <taxon>Bacteria</taxon>
        <taxon>Bacillati</taxon>
        <taxon>Actinomycetota</taxon>
        <taxon>Actinomycetes</taxon>
        <taxon>Kitasatosporales</taxon>
        <taxon>Streptomycetaceae</taxon>
        <taxon>Streptomyces</taxon>
    </lineage>
</organism>
<comment type="caution">
    <text evidence="1">The sequence shown here is derived from an EMBL/GenBank/DDBJ whole genome shotgun (WGS) entry which is preliminary data.</text>
</comment>
<evidence type="ECO:0000313" key="1">
    <source>
        <dbReference type="EMBL" id="NEC21390.1"/>
    </source>
</evidence>
<dbReference type="Proteomes" id="UP000469670">
    <property type="component" value="Unassembled WGS sequence"/>
</dbReference>
<sequence>RIQLALEPLREEIGAGRATVGKGVLDPFLDKAAKVAAGWNGTDRASGRVTKDAGGYTVRLDAPRPVEAVTALAEPGHALAD</sequence>
<dbReference type="RefSeq" id="WP_164205518.1">
    <property type="nucleotide sequence ID" value="NZ_JAAGMP010001086.1"/>
</dbReference>
<accession>A0A7K3S1M0</accession>
<dbReference type="EMBL" id="JAAGMP010001086">
    <property type="protein sequence ID" value="NEC21390.1"/>
    <property type="molecule type" value="Genomic_DNA"/>
</dbReference>
<gene>
    <name evidence="1" type="ORF">G3I50_24545</name>
</gene>
<protein>
    <submittedName>
        <fullName evidence="1">Uncharacterized protein</fullName>
    </submittedName>
</protein>
<feature type="non-terminal residue" evidence="1">
    <location>
        <position position="81"/>
    </location>
</feature>
<reference evidence="1 2" key="1">
    <citation type="submission" date="2020-01" db="EMBL/GenBank/DDBJ databases">
        <title>Insect and environment-associated Actinomycetes.</title>
        <authorList>
            <person name="Currrie C."/>
            <person name="Chevrette M."/>
            <person name="Carlson C."/>
            <person name="Stubbendieck R."/>
            <person name="Wendt-Pienkowski E."/>
        </authorList>
    </citation>
    <scope>NUCLEOTIDE SEQUENCE [LARGE SCALE GENOMIC DNA]</scope>
    <source>
        <strain evidence="1 2">SID7590</strain>
    </source>
</reference>
<evidence type="ECO:0000313" key="2">
    <source>
        <dbReference type="Proteomes" id="UP000469670"/>
    </source>
</evidence>
<proteinExistence type="predicted"/>